<dbReference type="InterPro" id="IPR006333">
    <property type="entry name" value="Cyt_o_ubiquinol_oxidase_su2"/>
</dbReference>
<keyword evidence="13 14" id="KW-0472">Membrane</keyword>
<dbReference type="PRINTS" id="PR01166">
    <property type="entry name" value="CYCOXIDASEII"/>
</dbReference>
<dbReference type="NCBIfam" id="TIGR01432">
    <property type="entry name" value="QOXA"/>
    <property type="match status" value="1"/>
</dbReference>
<dbReference type="PANTHER" id="PTHR22888:SF18">
    <property type="entry name" value="CYTOCHROME BO(3) UBIQUINOL OXIDASE SUBUNIT 2"/>
    <property type="match status" value="1"/>
</dbReference>
<keyword evidence="5 14" id="KW-0813">Transport</keyword>
<evidence type="ECO:0000256" key="5">
    <source>
        <dbReference type="ARBA" id="ARBA00022448"/>
    </source>
</evidence>
<keyword evidence="7 14" id="KW-0679">Respiratory chain</keyword>
<evidence type="ECO:0000256" key="11">
    <source>
        <dbReference type="ARBA" id="ARBA00022989"/>
    </source>
</evidence>
<dbReference type="GO" id="GO:0005507">
    <property type="term" value="F:copper ion binding"/>
    <property type="evidence" value="ECO:0007669"/>
    <property type="project" value="InterPro"/>
</dbReference>
<evidence type="ECO:0000313" key="18">
    <source>
        <dbReference type="EMBL" id="TCP20865.1"/>
    </source>
</evidence>
<evidence type="ECO:0000256" key="15">
    <source>
        <dbReference type="SAM" id="Phobius"/>
    </source>
</evidence>
<proteinExistence type="inferred from homology"/>
<dbReference type="EC" id="1.10.3.-" evidence="14"/>
<keyword evidence="19" id="KW-1185">Reference proteome</keyword>
<dbReference type="PROSITE" id="PS51257">
    <property type="entry name" value="PROKAR_LIPOPROTEIN"/>
    <property type="match status" value="1"/>
</dbReference>
<keyword evidence="8 15" id="KW-0812">Transmembrane</keyword>
<evidence type="ECO:0000256" key="2">
    <source>
        <dbReference type="ARBA" id="ARBA00004651"/>
    </source>
</evidence>
<evidence type="ECO:0000259" key="16">
    <source>
        <dbReference type="PROSITE" id="PS50857"/>
    </source>
</evidence>
<protein>
    <recommendedName>
        <fullName evidence="4 14">Quinol oxidase subunit 2</fullName>
        <ecNumber evidence="14">1.10.3.-</ecNumber>
    </recommendedName>
</protein>
<comment type="catalytic activity">
    <reaction evidence="1 14">
        <text>2 a quinol + O2 = 2 a quinone + 2 H2O</text>
        <dbReference type="Rhea" id="RHEA:55376"/>
        <dbReference type="ChEBI" id="CHEBI:15377"/>
        <dbReference type="ChEBI" id="CHEBI:15379"/>
        <dbReference type="ChEBI" id="CHEBI:24646"/>
        <dbReference type="ChEBI" id="CHEBI:132124"/>
    </reaction>
</comment>
<dbReference type="EMBL" id="SLXK01000048">
    <property type="protein sequence ID" value="TCP20865.1"/>
    <property type="molecule type" value="Genomic_DNA"/>
</dbReference>
<evidence type="ECO:0000256" key="12">
    <source>
        <dbReference type="ARBA" id="ARBA00023002"/>
    </source>
</evidence>
<dbReference type="SUPFAM" id="SSF49503">
    <property type="entry name" value="Cupredoxins"/>
    <property type="match status" value="1"/>
</dbReference>
<gene>
    <name evidence="18" type="ORF">EV207_14814</name>
</gene>
<evidence type="ECO:0000259" key="17">
    <source>
        <dbReference type="PROSITE" id="PS50999"/>
    </source>
</evidence>
<evidence type="ECO:0000256" key="9">
    <source>
        <dbReference type="ARBA" id="ARBA00022729"/>
    </source>
</evidence>
<evidence type="ECO:0000256" key="10">
    <source>
        <dbReference type="ARBA" id="ARBA00022982"/>
    </source>
</evidence>
<dbReference type="InterPro" id="IPR002429">
    <property type="entry name" value="CcO_II-like_C"/>
</dbReference>
<evidence type="ECO:0000256" key="3">
    <source>
        <dbReference type="ARBA" id="ARBA00007866"/>
    </source>
</evidence>
<evidence type="ECO:0000256" key="1">
    <source>
        <dbReference type="ARBA" id="ARBA00000725"/>
    </source>
</evidence>
<keyword evidence="6 14" id="KW-1003">Cell membrane</keyword>
<evidence type="ECO:0000256" key="8">
    <source>
        <dbReference type="ARBA" id="ARBA00022692"/>
    </source>
</evidence>
<dbReference type="InterPro" id="IPR006332">
    <property type="entry name" value="QoxA"/>
</dbReference>
<dbReference type="Pfam" id="PF02790">
    <property type="entry name" value="COX2_TM"/>
    <property type="match status" value="1"/>
</dbReference>
<keyword evidence="9" id="KW-0732">Signal</keyword>
<feature type="domain" description="Cytochrome oxidase subunit II copper A binding" evidence="16">
    <location>
        <begin position="126"/>
        <end position="238"/>
    </location>
</feature>
<dbReference type="PROSITE" id="PS50999">
    <property type="entry name" value="COX2_TM"/>
    <property type="match status" value="1"/>
</dbReference>
<evidence type="ECO:0000256" key="7">
    <source>
        <dbReference type="ARBA" id="ARBA00022660"/>
    </source>
</evidence>
<name>A0A4R2NI52_9BACL</name>
<feature type="domain" description="Cytochrome oxidase subunit II transmembrane region profile" evidence="17">
    <location>
        <begin position="20"/>
        <end position="116"/>
    </location>
</feature>
<dbReference type="RefSeq" id="WP_132747933.1">
    <property type="nucleotide sequence ID" value="NZ_SLXK01000048.1"/>
</dbReference>
<dbReference type="SUPFAM" id="SSF81464">
    <property type="entry name" value="Cytochrome c oxidase subunit II-like, transmembrane region"/>
    <property type="match status" value="1"/>
</dbReference>
<dbReference type="PROSITE" id="PS50857">
    <property type="entry name" value="COX2_CUA"/>
    <property type="match status" value="1"/>
</dbReference>
<sequence length="298" mass="33272">MKRLTLKSLGVLALFLVFLTGCTNKVAVLNPQGPVAKQQYDLIIWSFILMAIVVAGVLIIFIYVLVRYGRKNSKGYDPEDEGNAKLEALWTIIPIIIVILLAVPTVKTLYGLEGPPKPANATGKKVEPITIEVTSVDWKWLFRYPKQGIETVNYAVIPEDTPVKIKLKAIGAMNSFWVPELAGQQYTMPNMPMNMWIQADHPGDYLGRSANFSGKGFAHMSFHILAKKDANFDAWVKDVKANKPALTMEKYKKLLEPDIAGEMTFSSYPKVLDKKDAAMEQHMNNDDMEGGMNHDSGH</sequence>
<dbReference type="OrthoDB" id="9783445at2"/>
<comment type="function">
    <text evidence="14">Catalyzes quinol oxidation with the concomitant reduction of oxygen to water. Subunit II transfers the electrons from a quinol to the binuclear center of the catalytic subunit I.</text>
</comment>
<keyword evidence="12 14" id="KW-0560">Oxidoreductase</keyword>
<evidence type="ECO:0000256" key="14">
    <source>
        <dbReference type="PIRNR" id="PIRNR000292"/>
    </source>
</evidence>
<dbReference type="GO" id="GO:0042773">
    <property type="term" value="P:ATP synthesis coupled electron transport"/>
    <property type="evidence" value="ECO:0007669"/>
    <property type="project" value="TreeGrafter"/>
</dbReference>
<dbReference type="GO" id="GO:0005886">
    <property type="term" value="C:plasma membrane"/>
    <property type="evidence" value="ECO:0007669"/>
    <property type="project" value="UniProtKB-SubCell"/>
</dbReference>
<dbReference type="GO" id="GO:0016682">
    <property type="term" value="F:oxidoreductase activity, acting on diphenols and related substances as donors, oxygen as acceptor"/>
    <property type="evidence" value="ECO:0007669"/>
    <property type="project" value="InterPro"/>
</dbReference>
<dbReference type="Gene3D" id="1.10.287.90">
    <property type="match status" value="1"/>
</dbReference>
<dbReference type="GO" id="GO:0009486">
    <property type="term" value="F:cytochrome bo3 ubiquinol oxidase activity"/>
    <property type="evidence" value="ECO:0007669"/>
    <property type="project" value="InterPro"/>
</dbReference>
<dbReference type="Proteomes" id="UP000295416">
    <property type="component" value="Unassembled WGS sequence"/>
</dbReference>
<dbReference type="Gene3D" id="2.60.40.420">
    <property type="entry name" value="Cupredoxins - blue copper proteins"/>
    <property type="match status" value="1"/>
</dbReference>
<comment type="caution">
    <text evidence="18">The sequence shown here is derived from an EMBL/GenBank/DDBJ whole genome shotgun (WGS) entry which is preliminary data.</text>
</comment>
<evidence type="ECO:0000256" key="4">
    <source>
        <dbReference type="ARBA" id="ARBA00016131"/>
    </source>
</evidence>
<dbReference type="InterPro" id="IPR034227">
    <property type="entry name" value="CuRO_UO_II"/>
</dbReference>
<dbReference type="InterPro" id="IPR011759">
    <property type="entry name" value="Cyt_c_oxidase_su2_TM_dom"/>
</dbReference>
<dbReference type="InterPro" id="IPR008972">
    <property type="entry name" value="Cupredoxin"/>
</dbReference>
<reference evidence="18 19" key="1">
    <citation type="submission" date="2019-03" db="EMBL/GenBank/DDBJ databases">
        <title>Genomic Encyclopedia of Type Strains, Phase IV (KMG-IV): sequencing the most valuable type-strain genomes for metagenomic binning, comparative biology and taxonomic classification.</title>
        <authorList>
            <person name="Goeker M."/>
        </authorList>
    </citation>
    <scope>NUCLEOTIDE SEQUENCE [LARGE SCALE GENOMIC DNA]</scope>
    <source>
        <strain evidence="18 19">DSM 19377</strain>
    </source>
</reference>
<feature type="transmembrane region" description="Helical" evidence="15">
    <location>
        <begin position="43"/>
        <end position="66"/>
    </location>
</feature>
<dbReference type="AlphaFoldDB" id="A0A4R2NI52"/>
<keyword evidence="10 14" id="KW-0249">Electron transport</keyword>
<comment type="subcellular location">
    <subcellularLocation>
        <location evidence="2">Cell membrane</location>
        <topology evidence="2">Multi-pass membrane protein</topology>
    </subcellularLocation>
</comment>
<dbReference type="GO" id="GO:0004129">
    <property type="term" value="F:cytochrome-c oxidase activity"/>
    <property type="evidence" value="ECO:0007669"/>
    <property type="project" value="UniProtKB-UniRule"/>
</dbReference>
<evidence type="ECO:0000256" key="6">
    <source>
        <dbReference type="ARBA" id="ARBA00022475"/>
    </source>
</evidence>
<dbReference type="CDD" id="cd04212">
    <property type="entry name" value="CuRO_UO_II"/>
    <property type="match status" value="1"/>
</dbReference>
<evidence type="ECO:0000256" key="13">
    <source>
        <dbReference type="ARBA" id="ARBA00023136"/>
    </source>
</evidence>
<evidence type="ECO:0000313" key="19">
    <source>
        <dbReference type="Proteomes" id="UP000295416"/>
    </source>
</evidence>
<feature type="transmembrane region" description="Helical" evidence="15">
    <location>
        <begin position="87"/>
        <end position="106"/>
    </location>
</feature>
<comment type="similarity">
    <text evidence="3 14">Belongs to the cytochrome c oxidase subunit 2 family.</text>
</comment>
<dbReference type="InterPro" id="IPR045187">
    <property type="entry name" value="CcO_II"/>
</dbReference>
<accession>A0A4R2NI52</accession>
<dbReference type="PIRSF" id="PIRSF000292">
    <property type="entry name" value="Ubi_od_II"/>
    <property type="match status" value="1"/>
</dbReference>
<dbReference type="InterPro" id="IPR036257">
    <property type="entry name" value="Cyt_c_oxidase_su2_TM_sf"/>
</dbReference>
<keyword evidence="11 15" id="KW-1133">Transmembrane helix</keyword>
<dbReference type="PANTHER" id="PTHR22888">
    <property type="entry name" value="CYTOCHROME C OXIDASE, SUBUNIT II"/>
    <property type="match status" value="1"/>
</dbReference>
<organism evidence="18 19">
    <name type="scientific">Scopulibacillus darangshiensis</name>
    <dbReference type="NCBI Taxonomy" id="442528"/>
    <lineage>
        <taxon>Bacteria</taxon>
        <taxon>Bacillati</taxon>
        <taxon>Bacillota</taxon>
        <taxon>Bacilli</taxon>
        <taxon>Bacillales</taxon>
        <taxon>Sporolactobacillaceae</taxon>
        <taxon>Scopulibacillus</taxon>
    </lineage>
</organism>